<keyword evidence="1" id="KW-0812">Transmembrane</keyword>
<keyword evidence="3" id="KW-1185">Reference proteome</keyword>
<dbReference type="RefSeq" id="WP_126990097.1">
    <property type="nucleotide sequence ID" value="NZ_JTFC01000026.1"/>
</dbReference>
<dbReference type="Proteomes" id="UP000288623">
    <property type="component" value="Unassembled WGS sequence"/>
</dbReference>
<name>A0A433RVA3_9BACL</name>
<evidence type="ECO:0000313" key="3">
    <source>
        <dbReference type="Proteomes" id="UP000288623"/>
    </source>
</evidence>
<keyword evidence="1" id="KW-1133">Transmembrane helix</keyword>
<sequence>MKQLLIGVITVIVWGFTAWLWVPVMTELLAPLNWGVHFVGALMFGALIGLFALPFLFGQQRVKPWKAMTAFIAIGTIIMMILAEI</sequence>
<dbReference type="OrthoDB" id="9922436at2"/>
<dbReference type="AlphaFoldDB" id="A0A433RVA3"/>
<protein>
    <submittedName>
        <fullName evidence="2">Uncharacterized protein</fullName>
    </submittedName>
</protein>
<evidence type="ECO:0000256" key="1">
    <source>
        <dbReference type="SAM" id="Phobius"/>
    </source>
</evidence>
<feature type="transmembrane region" description="Helical" evidence="1">
    <location>
        <begin position="5"/>
        <end position="22"/>
    </location>
</feature>
<feature type="transmembrane region" description="Helical" evidence="1">
    <location>
        <begin position="34"/>
        <end position="57"/>
    </location>
</feature>
<accession>A0A433RVA3</accession>
<evidence type="ECO:0000313" key="2">
    <source>
        <dbReference type="EMBL" id="RUS57205.1"/>
    </source>
</evidence>
<proteinExistence type="predicted"/>
<keyword evidence="1" id="KW-0472">Membrane</keyword>
<feature type="transmembrane region" description="Helical" evidence="1">
    <location>
        <begin position="64"/>
        <end position="83"/>
    </location>
</feature>
<comment type="caution">
    <text evidence="2">The sequence shown here is derived from an EMBL/GenBank/DDBJ whole genome shotgun (WGS) entry which is preliminary data.</text>
</comment>
<organism evidence="2 3">
    <name type="scientific">Candidatus Kurthia intestinigallinarum</name>
    <dbReference type="NCBI Taxonomy" id="1562256"/>
    <lineage>
        <taxon>Bacteria</taxon>
        <taxon>Bacillati</taxon>
        <taxon>Bacillota</taxon>
        <taxon>Bacilli</taxon>
        <taxon>Bacillales</taxon>
        <taxon>Caryophanaceae</taxon>
        <taxon>Kurthia</taxon>
    </lineage>
</organism>
<gene>
    <name evidence="2" type="ORF">QI30_06365</name>
</gene>
<dbReference type="EMBL" id="JTFC01000026">
    <property type="protein sequence ID" value="RUS57205.1"/>
    <property type="molecule type" value="Genomic_DNA"/>
</dbReference>
<reference evidence="2 3" key="1">
    <citation type="submission" date="2014-11" db="EMBL/GenBank/DDBJ databases">
        <title>Genome sequence and analysis of novel Kurthia sp.</title>
        <authorList>
            <person name="Lawson J.N."/>
            <person name="Gonzalez J.E."/>
            <person name="Rinauldi L."/>
            <person name="Xuan Z."/>
            <person name="Firman A."/>
            <person name="Shaddox L."/>
            <person name="Trudeau A."/>
            <person name="Shah S."/>
            <person name="Reiman D."/>
        </authorList>
    </citation>
    <scope>NUCLEOTIDE SEQUENCE [LARGE SCALE GENOMIC DNA]</scope>
    <source>
        <strain evidence="2 3">3B1D</strain>
    </source>
</reference>